<gene>
    <name evidence="1" type="ORF">S01H1_67828</name>
</gene>
<sequence>MKRLKDKTDFEKLKVGDSFLSISKNKSRLLFSIIKSISNNGFTRELYTLYKLPKDKGNICINADFKYSNWKFFKLTKKEKENYLIKITEMSI</sequence>
<organism evidence="1">
    <name type="scientific">marine sediment metagenome</name>
    <dbReference type="NCBI Taxonomy" id="412755"/>
    <lineage>
        <taxon>unclassified sequences</taxon>
        <taxon>metagenomes</taxon>
        <taxon>ecological metagenomes</taxon>
    </lineage>
</organism>
<dbReference type="EMBL" id="BARS01044943">
    <property type="protein sequence ID" value="GAG41004.1"/>
    <property type="molecule type" value="Genomic_DNA"/>
</dbReference>
<dbReference type="AlphaFoldDB" id="X0XCW1"/>
<accession>X0XCW1</accession>
<proteinExistence type="predicted"/>
<name>X0XCW1_9ZZZZ</name>
<evidence type="ECO:0000313" key="1">
    <source>
        <dbReference type="EMBL" id="GAG41004.1"/>
    </source>
</evidence>
<comment type="caution">
    <text evidence="1">The sequence shown here is derived from an EMBL/GenBank/DDBJ whole genome shotgun (WGS) entry which is preliminary data.</text>
</comment>
<reference evidence="1" key="1">
    <citation type="journal article" date="2014" name="Front. Microbiol.">
        <title>High frequency of phylogenetically diverse reductive dehalogenase-homologous genes in deep subseafloor sedimentary metagenomes.</title>
        <authorList>
            <person name="Kawai M."/>
            <person name="Futagami T."/>
            <person name="Toyoda A."/>
            <person name="Takaki Y."/>
            <person name="Nishi S."/>
            <person name="Hori S."/>
            <person name="Arai W."/>
            <person name="Tsubouchi T."/>
            <person name="Morono Y."/>
            <person name="Uchiyama I."/>
            <person name="Ito T."/>
            <person name="Fujiyama A."/>
            <person name="Inagaki F."/>
            <person name="Takami H."/>
        </authorList>
    </citation>
    <scope>NUCLEOTIDE SEQUENCE</scope>
    <source>
        <strain evidence="1">Expedition CK06-06</strain>
    </source>
</reference>
<protein>
    <submittedName>
        <fullName evidence="1">Uncharacterized protein</fullName>
    </submittedName>
</protein>